<reference evidence="2" key="1">
    <citation type="journal article" date="2015" name="BMC Genomics">
        <title>Draft genome of a commonly misdiagnosed multidrug resistant pathogen Candida auris.</title>
        <authorList>
            <person name="Chatterjee S."/>
            <person name="Alampalli S.V."/>
            <person name="Nageshan R.K."/>
            <person name="Chettiar S.T."/>
            <person name="Joshi S."/>
            <person name="Tatu U.S."/>
        </authorList>
    </citation>
    <scope>NUCLEOTIDE SEQUENCE [LARGE SCALE GENOMIC DNA]</scope>
    <source>
        <strain evidence="2">6684</strain>
    </source>
</reference>
<accession>A0A0L0NVD2</accession>
<proteinExistence type="predicted"/>
<evidence type="ECO:0000313" key="1">
    <source>
        <dbReference type="EMBL" id="KND97959.1"/>
    </source>
</evidence>
<dbReference type="EMBL" id="LGST01000037">
    <property type="protein sequence ID" value="KND97959.1"/>
    <property type="molecule type" value="Genomic_DNA"/>
</dbReference>
<dbReference type="Proteomes" id="UP000037122">
    <property type="component" value="Unassembled WGS sequence"/>
</dbReference>
<comment type="caution">
    <text evidence="1">The sequence shown here is derived from an EMBL/GenBank/DDBJ whole genome shotgun (WGS) entry which is preliminary data.</text>
</comment>
<dbReference type="VEuPathDB" id="FungiDB:QG37_05186"/>
<evidence type="ECO:0000313" key="2">
    <source>
        <dbReference type="Proteomes" id="UP000037122"/>
    </source>
</evidence>
<organism evidence="1 2">
    <name type="scientific">Candidozyma auris</name>
    <name type="common">Yeast</name>
    <name type="synonym">Candida auris</name>
    <dbReference type="NCBI Taxonomy" id="498019"/>
    <lineage>
        <taxon>Eukaryota</taxon>
        <taxon>Fungi</taxon>
        <taxon>Dikarya</taxon>
        <taxon>Ascomycota</taxon>
        <taxon>Saccharomycotina</taxon>
        <taxon>Pichiomycetes</taxon>
        <taxon>Metschnikowiaceae</taxon>
        <taxon>Candidozyma</taxon>
    </lineage>
</organism>
<gene>
    <name evidence="1" type="ORF">QG37_05186</name>
</gene>
<protein>
    <submittedName>
        <fullName evidence="1">Uncharacterized protein</fullName>
    </submittedName>
</protein>
<sequence length="56" mass="6159">MLHLGFGEAGHVLVKAAELHFRVSSLAAKWNFSLLLAILMQVARPDSRKCISVRAV</sequence>
<dbReference type="AlphaFoldDB" id="A0A0L0NVD2"/>
<name>A0A0L0NVD2_CANAR</name>